<evidence type="ECO:0000313" key="1">
    <source>
        <dbReference type="EMBL" id="ENN80502.1"/>
    </source>
</evidence>
<feature type="non-terminal residue" evidence="1">
    <location>
        <position position="1"/>
    </location>
</feature>
<dbReference type="PANTHER" id="PTHR36688:SF2">
    <property type="entry name" value="ENDONUCLEASE_EXONUCLEASE_PHOSPHATASE DOMAIN-CONTAINING PROTEIN"/>
    <property type="match status" value="1"/>
</dbReference>
<gene>
    <name evidence="1" type="ORF">YQE_03077</name>
</gene>
<dbReference type="InterPro" id="IPR052560">
    <property type="entry name" value="RdDP_mobile_element"/>
</dbReference>
<protein>
    <submittedName>
        <fullName evidence="1">Uncharacterized protein</fullName>
    </submittedName>
</protein>
<dbReference type="PANTHER" id="PTHR36688">
    <property type="entry name" value="ENDO/EXONUCLEASE/PHOSPHATASE DOMAIN-CONTAINING PROTEIN"/>
    <property type="match status" value="1"/>
</dbReference>
<accession>N6UP43</accession>
<sequence>ILPGQKNCETYLPVTIICGNCREAYEKATSKRSYITTSDKCELIAHKVQPALQENEIESQTAVFVERKYPIPPSILHSYITTPSEIQSCIWRLHSRKAPGSDDIPYLLLKNLPRKTIALIEQIVNAVLKLQDFPQKCKTSDKTGLKNVVTTHYIITVVIPVLKPGKTSTDPASYRPISLLNSLGKLTKKVILSRLQCTNTTQCEIPHCTSPEFIDAKLKVSPRKTELIIFSRKFTNNKIRSPLMVQNTPIKPVKEVKYLGFKLDARLRFNKHVDYAI</sequence>
<organism evidence="1">
    <name type="scientific">Dendroctonus ponderosae</name>
    <name type="common">Mountain pine beetle</name>
    <dbReference type="NCBI Taxonomy" id="77166"/>
    <lineage>
        <taxon>Eukaryota</taxon>
        <taxon>Metazoa</taxon>
        <taxon>Ecdysozoa</taxon>
        <taxon>Arthropoda</taxon>
        <taxon>Hexapoda</taxon>
        <taxon>Insecta</taxon>
        <taxon>Pterygota</taxon>
        <taxon>Neoptera</taxon>
        <taxon>Endopterygota</taxon>
        <taxon>Coleoptera</taxon>
        <taxon>Polyphaga</taxon>
        <taxon>Cucujiformia</taxon>
        <taxon>Curculionidae</taxon>
        <taxon>Scolytinae</taxon>
        <taxon>Dendroctonus</taxon>
    </lineage>
</organism>
<dbReference type="AlphaFoldDB" id="N6UP43"/>
<name>N6UP43_DENPD</name>
<reference evidence="1" key="1">
    <citation type="journal article" date="2013" name="Genome Biol.">
        <title>Draft genome of the mountain pine beetle, Dendroctonus ponderosae Hopkins, a major forest pest.</title>
        <authorList>
            <person name="Keeling C.I."/>
            <person name="Yuen M.M."/>
            <person name="Liao N.Y."/>
            <person name="Docking T.R."/>
            <person name="Chan S.K."/>
            <person name="Taylor G.A."/>
            <person name="Palmquist D.L."/>
            <person name="Jackman S.D."/>
            <person name="Nguyen A."/>
            <person name="Li M."/>
            <person name="Henderson H."/>
            <person name="Janes J.K."/>
            <person name="Zhao Y."/>
            <person name="Pandoh P."/>
            <person name="Moore R."/>
            <person name="Sperling F.A."/>
            <person name="Huber D.P."/>
            <person name="Birol I."/>
            <person name="Jones S.J."/>
            <person name="Bohlmann J."/>
        </authorList>
    </citation>
    <scope>NUCLEOTIDE SEQUENCE</scope>
</reference>
<dbReference type="EMBL" id="KB740519">
    <property type="protein sequence ID" value="ENN80502.1"/>
    <property type="molecule type" value="Genomic_DNA"/>
</dbReference>
<proteinExistence type="predicted"/>
<dbReference type="HOGENOM" id="CLU_1006731_0_0_1"/>